<name>A0A0D0AZC6_9AGAR</name>
<dbReference type="EMBL" id="KN834800">
    <property type="protein sequence ID" value="KIK56080.1"/>
    <property type="molecule type" value="Genomic_DNA"/>
</dbReference>
<sequence>MLPSTLLDFTLSRISTPRNLSGNGYLRRRLTNAALALKSSEPAILNDPAASFGVTRGRRKPLSSGALKVRDGTNPSNAITSELAQRVRALEKVTDEKDAEFEPPFFSEQDLMTFYEDILAHPGALEPVQSGIVPEIDVEARYREDLAVVEAVDQRLRSSVNQPSRLTMALRQEFAEVPEVHAETSQDGATPVYQRVVNHIQSILGELDQLDTDIKSSDEGSTPLSLALLSMEEWGAALRCSLYARDTQTAEGLIELMKRSNLEVPEHYVNDILQLYVEDSNCVGFESSLSKLVQGPASEQQRHLHIKVHLNATPTNSIPSSALSVLHAYENQSLLPAMKTYSTVIRYLFSVHDSISQAQAWDLFSHMRYVAHPTPDAHLYTQMIRACASPFITSRSSDPERALDLWMEMTIDHNISPTSGTWNAVILACARSGRKAYVHEAFRLAKEMLDSHRDAYGHSAYTPDERTFCALLEGAKRTGDLARARWIFAEMVRSRNLDVKVNEEAMMHVLHAYASYRPPFKRSLARIIEDESSSSPEIKLDTVDATEPSASNTNLPTSGSSSAFTHVPPQSSTEVIAEVEVLFNRLLRETGVRSDVSFDDNDVFQDLGKFSGIKLTTRLINSYLSVHYRHNSLHTSRDLFWRIFEEVGVERDGRTYMEALERCASSKKVDRDLALRFAEELFEKWRGLEGDAGQEISPRVIERAHVAFIRILTLAENLDRAIAHLHAFVDVYPASAVRDLSNIIKPSMRATRTSLVGDRPLVRLTSQVEIPDRRIPPLLTWKDLEVLHHRLVADGRRERDISYVKYVCKAYEWALRVRRDETMRAKPGTGEDLETDVEQDGQD</sequence>
<dbReference type="InterPro" id="IPR011990">
    <property type="entry name" value="TPR-like_helical_dom_sf"/>
</dbReference>
<dbReference type="GO" id="GO:0003729">
    <property type="term" value="F:mRNA binding"/>
    <property type="evidence" value="ECO:0007669"/>
    <property type="project" value="TreeGrafter"/>
</dbReference>
<gene>
    <name evidence="2" type="ORF">GYMLUDRAFT_204967</name>
</gene>
<dbReference type="PANTHER" id="PTHR47938">
    <property type="entry name" value="RESPIRATORY COMPLEX I CHAPERONE (CIA84), PUTATIVE (AFU_ORTHOLOGUE AFUA_2G06020)-RELATED"/>
    <property type="match status" value="1"/>
</dbReference>
<dbReference type="Gene3D" id="1.25.40.10">
    <property type="entry name" value="Tetratricopeptide repeat domain"/>
    <property type="match status" value="1"/>
</dbReference>
<dbReference type="HOGENOM" id="CLU_014664_0_0_1"/>
<evidence type="ECO:0000256" key="1">
    <source>
        <dbReference type="SAM" id="MobiDB-lite"/>
    </source>
</evidence>
<accession>A0A0D0AZC6</accession>
<keyword evidence="3" id="KW-1185">Reference proteome</keyword>
<dbReference type="AlphaFoldDB" id="A0A0D0AZC6"/>
<organism evidence="2 3">
    <name type="scientific">Collybiopsis luxurians FD-317 M1</name>
    <dbReference type="NCBI Taxonomy" id="944289"/>
    <lineage>
        <taxon>Eukaryota</taxon>
        <taxon>Fungi</taxon>
        <taxon>Dikarya</taxon>
        <taxon>Basidiomycota</taxon>
        <taxon>Agaricomycotina</taxon>
        <taxon>Agaricomycetes</taxon>
        <taxon>Agaricomycetidae</taxon>
        <taxon>Agaricales</taxon>
        <taxon>Marasmiineae</taxon>
        <taxon>Omphalotaceae</taxon>
        <taxon>Collybiopsis</taxon>
        <taxon>Collybiopsis luxurians</taxon>
    </lineage>
</organism>
<evidence type="ECO:0000313" key="3">
    <source>
        <dbReference type="Proteomes" id="UP000053593"/>
    </source>
</evidence>
<protein>
    <recommendedName>
        <fullName evidence="4">Mitochondrial group I intron splicing factor CCM1</fullName>
    </recommendedName>
</protein>
<reference evidence="2 3" key="1">
    <citation type="submission" date="2014-04" db="EMBL/GenBank/DDBJ databases">
        <title>Evolutionary Origins and Diversification of the Mycorrhizal Mutualists.</title>
        <authorList>
            <consortium name="DOE Joint Genome Institute"/>
            <consortium name="Mycorrhizal Genomics Consortium"/>
            <person name="Kohler A."/>
            <person name="Kuo A."/>
            <person name="Nagy L.G."/>
            <person name="Floudas D."/>
            <person name="Copeland A."/>
            <person name="Barry K.W."/>
            <person name="Cichocki N."/>
            <person name="Veneault-Fourrey C."/>
            <person name="LaButti K."/>
            <person name="Lindquist E.A."/>
            <person name="Lipzen A."/>
            <person name="Lundell T."/>
            <person name="Morin E."/>
            <person name="Murat C."/>
            <person name="Riley R."/>
            <person name="Ohm R."/>
            <person name="Sun H."/>
            <person name="Tunlid A."/>
            <person name="Henrissat B."/>
            <person name="Grigoriev I.V."/>
            <person name="Hibbett D.S."/>
            <person name="Martin F."/>
        </authorList>
    </citation>
    <scope>NUCLEOTIDE SEQUENCE [LARGE SCALE GENOMIC DNA]</scope>
    <source>
        <strain evidence="2 3">FD-317 M1</strain>
    </source>
</reference>
<dbReference type="OrthoDB" id="5588846at2759"/>
<dbReference type="PANTHER" id="PTHR47938:SF35">
    <property type="entry name" value="PENTATRICOPEPTIDE REPEAT-CONTAINING PROTEIN 4, MITOCHONDRIAL-RELATED"/>
    <property type="match status" value="1"/>
</dbReference>
<evidence type="ECO:0000313" key="2">
    <source>
        <dbReference type="EMBL" id="KIK56080.1"/>
    </source>
</evidence>
<evidence type="ECO:0008006" key="4">
    <source>
        <dbReference type="Google" id="ProtNLM"/>
    </source>
</evidence>
<dbReference type="Proteomes" id="UP000053593">
    <property type="component" value="Unassembled WGS sequence"/>
</dbReference>
<feature type="compositionally biased region" description="Polar residues" evidence="1">
    <location>
        <begin position="548"/>
        <end position="567"/>
    </location>
</feature>
<feature type="region of interest" description="Disordered" evidence="1">
    <location>
        <begin position="537"/>
        <end position="567"/>
    </location>
</feature>
<proteinExistence type="predicted"/>